<feature type="transmembrane region" description="Helical" evidence="1">
    <location>
        <begin position="186"/>
        <end position="206"/>
    </location>
</feature>
<keyword evidence="1" id="KW-0472">Membrane</keyword>
<dbReference type="PANTHER" id="PTHR41309">
    <property type="entry name" value="MEMBRANE PROTEIN-RELATED"/>
    <property type="match status" value="1"/>
</dbReference>
<dbReference type="Pfam" id="PF13346">
    <property type="entry name" value="ABC2_membrane_5"/>
    <property type="match status" value="1"/>
</dbReference>
<evidence type="ECO:0000313" key="3">
    <source>
        <dbReference type="Proteomes" id="UP001178322"/>
    </source>
</evidence>
<accession>A0AAX3X258</accession>
<reference evidence="2" key="1">
    <citation type="submission" date="2023-05" db="EMBL/GenBank/DDBJ databases">
        <title>Comparative genomics of Bacillaceae isolates and their secondary metabolite potential.</title>
        <authorList>
            <person name="Song L."/>
            <person name="Nielsen L.J."/>
            <person name="Mohite O."/>
            <person name="Xu X."/>
            <person name="Weber T."/>
            <person name="Kovacs A.T."/>
        </authorList>
    </citation>
    <scope>NUCLEOTIDE SEQUENCE</scope>
    <source>
        <strain evidence="2">LY1</strain>
    </source>
</reference>
<sequence length="211" mass="24112">MSMVGLILKDLMTIQRQMKTQAFVLIFFLFMSFIVQQGSMLFSLVIIMVTFQAITAITYDEQSGWDKYANTLPIPKGDIVLSKYILSILLMIMGLIFALPIVWIIHRFTPNNWASAEFFLTFNLIVTLAFCMLAILLPIYIKFGSIKGRMVLIAICFIPGFLFSLINKQSPDMFLVLTNIKQFMFLAPFAGLLILWLSSLISTAIYKQKEF</sequence>
<evidence type="ECO:0000313" key="2">
    <source>
        <dbReference type="EMBL" id="WHY52810.1"/>
    </source>
</evidence>
<feature type="transmembrane region" description="Helical" evidence="1">
    <location>
        <begin position="148"/>
        <end position="166"/>
    </location>
</feature>
<feature type="transmembrane region" description="Helical" evidence="1">
    <location>
        <begin position="118"/>
        <end position="141"/>
    </location>
</feature>
<proteinExistence type="predicted"/>
<name>A0AAX3X258_9BACI</name>
<dbReference type="InterPro" id="IPR025699">
    <property type="entry name" value="ABC2_memb-like"/>
</dbReference>
<dbReference type="PANTHER" id="PTHR41309:SF2">
    <property type="entry name" value="MEMBRANE PROTEIN"/>
    <property type="match status" value="1"/>
</dbReference>
<dbReference type="AlphaFoldDB" id="A0AAX3X258"/>
<gene>
    <name evidence="2" type="ORF">QNH24_06115</name>
</gene>
<dbReference type="EMBL" id="CP126101">
    <property type="protein sequence ID" value="WHY52810.1"/>
    <property type="molecule type" value="Genomic_DNA"/>
</dbReference>
<keyword evidence="1" id="KW-0812">Transmembrane</keyword>
<dbReference type="RefSeq" id="WP_283871205.1">
    <property type="nucleotide sequence ID" value="NZ_CP126101.1"/>
</dbReference>
<protein>
    <submittedName>
        <fullName evidence="2">ABC-2 transporter permease</fullName>
    </submittedName>
</protein>
<feature type="transmembrane region" description="Helical" evidence="1">
    <location>
        <begin position="80"/>
        <end position="106"/>
    </location>
</feature>
<dbReference type="Proteomes" id="UP001178322">
    <property type="component" value="Chromosome"/>
</dbReference>
<organism evidence="2 3">
    <name type="scientific">Lysinibacillus pakistanensis</name>
    <dbReference type="NCBI Taxonomy" id="759811"/>
    <lineage>
        <taxon>Bacteria</taxon>
        <taxon>Bacillati</taxon>
        <taxon>Bacillota</taxon>
        <taxon>Bacilli</taxon>
        <taxon>Bacillales</taxon>
        <taxon>Bacillaceae</taxon>
        <taxon>Lysinibacillus</taxon>
    </lineage>
</organism>
<keyword evidence="1" id="KW-1133">Transmembrane helix</keyword>
<evidence type="ECO:0000256" key="1">
    <source>
        <dbReference type="SAM" id="Phobius"/>
    </source>
</evidence>
<feature type="transmembrane region" description="Helical" evidence="1">
    <location>
        <begin position="41"/>
        <end position="59"/>
    </location>
</feature>